<dbReference type="EMBL" id="JANJYJ010000001">
    <property type="protein sequence ID" value="KAK3231015.1"/>
    <property type="molecule type" value="Genomic_DNA"/>
</dbReference>
<evidence type="ECO:0000313" key="1">
    <source>
        <dbReference type="EMBL" id="KAK3231015.1"/>
    </source>
</evidence>
<proteinExistence type="predicted"/>
<accession>A0AAE0B800</accession>
<sequence length="158" mass="17484">MIELETISRAVVKISLVSRERKKDGRRVQILCLCNKREMNDYSVVSLGLEKATITHLLVVVGGGCVNEKTRDILAGPSAKAEELARPLVVLGPNSHFPSPFRVNCPCLINPFVGFSFMLFFLSLDVETHNSQVQEAFIHFHHATCTQGGPKITTISLH</sequence>
<name>A0AAE0B800_9ROSI</name>
<comment type="caution">
    <text evidence="1">The sequence shown here is derived from an EMBL/GenBank/DDBJ whole genome shotgun (WGS) entry which is preliminary data.</text>
</comment>
<organism evidence="1 2">
    <name type="scientific">Dipteronia sinensis</name>
    <dbReference type="NCBI Taxonomy" id="43782"/>
    <lineage>
        <taxon>Eukaryota</taxon>
        <taxon>Viridiplantae</taxon>
        <taxon>Streptophyta</taxon>
        <taxon>Embryophyta</taxon>
        <taxon>Tracheophyta</taxon>
        <taxon>Spermatophyta</taxon>
        <taxon>Magnoliopsida</taxon>
        <taxon>eudicotyledons</taxon>
        <taxon>Gunneridae</taxon>
        <taxon>Pentapetalae</taxon>
        <taxon>rosids</taxon>
        <taxon>malvids</taxon>
        <taxon>Sapindales</taxon>
        <taxon>Sapindaceae</taxon>
        <taxon>Hippocastanoideae</taxon>
        <taxon>Acereae</taxon>
        <taxon>Dipteronia</taxon>
    </lineage>
</organism>
<protein>
    <submittedName>
        <fullName evidence="1">Uncharacterized protein</fullName>
    </submittedName>
</protein>
<reference evidence="1" key="1">
    <citation type="journal article" date="2023" name="Plant J.">
        <title>Genome sequences and population genomics provide insights into the demographic history, inbreeding, and mutation load of two 'living fossil' tree species of Dipteronia.</title>
        <authorList>
            <person name="Feng Y."/>
            <person name="Comes H.P."/>
            <person name="Chen J."/>
            <person name="Zhu S."/>
            <person name="Lu R."/>
            <person name="Zhang X."/>
            <person name="Li P."/>
            <person name="Qiu J."/>
            <person name="Olsen K.M."/>
            <person name="Qiu Y."/>
        </authorList>
    </citation>
    <scope>NUCLEOTIDE SEQUENCE</scope>
    <source>
        <strain evidence="1">NBL</strain>
    </source>
</reference>
<dbReference type="AlphaFoldDB" id="A0AAE0B800"/>
<gene>
    <name evidence="1" type="ORF">Dsin_002896</name>
</gene>
<keyword evidence="2" id="KW-1185">Reference proteome</keyword>
<evidence type="ECO:0000313" key="2">
    <source>
        <dbReference type="Proteomes" id="UP001281410"/>
    </source>
</evidence>
<dbReference type="Proteomes" id="UP001281410">
    <property type="component" value="Unassembled WGS sequence"/>
</dbReference>